<proteinExistence type="predicted"/>
<comment type="caution">
    <text evidence="1">The sequence shown here is derived from an EMBL/GenBank/DDBJ whole genome shotgun (WGS) entry which is preliminary data.</text>
</comment>
<dbReference type="EMBL" id="QNUL01000023">
    <property type="protein sequence ID" value="REA58021.1"/>
    <property type="molecule type" value="Genomic_DNA"/>
</dbReference>
<dbReference type="AlphaFoldDB" id="A0A3D8Y5X3"/>
<name>A0A3D8Y5X3_9BACT</name>
<evidence type="ECO:0000313" key="1">
    <source>
        <dbReference type="EMBL" id="REA58021.1"/>
    </source>
</evidence>
<dbReference type="Proteomes" id="UP000256373">
    <property type="component" value="Unassembled WGS sequence"/>
</dbReference>
<keyword evidence="2" id="KW-1185">Reference proteome</keyword>
<accession>A0A3D8Y5X3</accession>
<reference evidence="1 2" key="1">
    <citation type="submission" date="2018-07" db="EMBL/GenBank/DDBJ databases">
        <title>Dyadobacter roseus sp. nov., isolated from rose rhizosphere soil.</title>
        <authorList>
            <person name="Chen L."/>
        </authorList>
    </citation>
    <scope>NUCLEOTIDE SEQUENCE [LARGE SCALE GENOMIC DNA]</scope>
    <source>
        <strain evidence="1 2">RS19</strain>
    </source>
</reference>
<evidence type="ECO:0000313" key="2">
    <source>
        <dbReference type="Proteomes" id="UP000256373"/>
    </source>
</evidence>
<dbReference type="RefSeq" id="WP_115833060.1">
    <property type="nucleotide sequence ID" value="NZ_QNUL01000023.1"/>
</dbReference>
<dbReference type="OrthoDB" id="730498at2"/>
<protein>
    <submittedName>
        <fullName evidence="1">Uncharacterized protein</fullName>
    </submittedName>
</protein>
<organism evidence="1 2">
    <name type="scientific">Dyadobacter luteus</name>
    <dbReference type="NCBI Taxonomy" id="2259619"/>
    <lineage>
        <taxon>Bacteria</taxon>
        <taxon>Pseudomonadati</taxon>
        <taxon>Bacteroidota</taxon>
        <taxon>Cytophagia</taxon>
        <taxon>Cytophagales</taxon>
        <taxon>Spirosomataceae</taxon>
        <taxon>Dyadobacter</taxon>
    </lineage>
</organism>
<gene>
    <name evidence="1" type="ORF">DSL64_21790</name>
</gene>
<sequence length="119" mass="12991">MKIIKETKFTYVFAAIAVLLFCKTCLVTAQTPRRLGPASDEVIQKALTALKADMTNLKAHAAYIHAMGMSSPAVAAQYQKWMAEFPGDLHIPLAIGTAYYKATMPQPGDFLLKAAEMDP</sequence>